<dbReference type="PANTHER" id="PTHR11224">
    <property type="entry name" value="MAKORIN-RELATED"/>
    <property type="match status" value="1"/>
</dbReference>
<gene>
    <name evidence="9" type="ORF">CTOB1V02_LOCUS2805</name>
</gene>
<dbReference type="AlphaFoldDB" id="A0A7R8W4P3"/>
<keyword evidence="6" id="KW-0863">Zinc-finger</keyword>
<evidence type="ECO:0000256" key="2">
    <source>
        <dbReference type="ARBA" id="ARBA00012483"/>
    </source>
</evidence>
<keyword evidence="3" id="KW-0808">Transferase</keyword>
<dbReference type="SUPFAM" id="SSF57850">
    <property type="entry name" value="RING/U-box"/>
    <property type="match status" value="1"/>
</dbReference>
<keyword evidence="4" id="KW-0479">Metal-binding</keyword>
<evidence type="ECO:0000313" key="9">
    <source>
        <dbReference type="EMBL" id="CAD7224852.1"/>
    </source>
</evidence>
<dbReference type="InterPro" id="IPR036855">
    <property type="entry name" value="Znf_CCCH_sf"/>
</dbReference>
<dbReference type="PROSITE" id="PS50089">
    <property type="entry name" value="ZF_RING_2"/>
    <property type="match status" value="1"/>
</dbReference>
<keyword evidence="5" id="KW-0677">Repeat</keyword>
<dbReference type="Gene3D" id="3.30.40.10">
    <property type="entry name" value="Zinc/RING finger domain, C3HC4 (zinc finger)"/>
    <property type="match status" value="1"/>
</dbReference>
<dbReference type="Pfam" id="PF18345">
    <property type="entry name" value="zf_CCCH_4"/>
    <property type="match status" value="1"/>
</dbReference>
<dbReference type="GO" id="GO:0000209">
    <property type="term" value="P:protein polyubiquitination"/>
    <property type="evidence" value="ECO:0007669"/>
    <property type="project" value="InterPro"/>
</dbReference>
<organism evidence="9">
    <name type="scientific">Cyprideis torosa</name>
    <dbReference type="NCBI Taxonomy" id="163714"/>
    <lineage>
        <taxon>Eukaryota</taxon>
        <taxon>Metazoa</taxon>
        <taxon>Ecdysozoa</taxon>
        <taxon>Arthropoda</taxon>
        <taxon>Crustacea</taxon>
        <taxon>Oligostraca</taxon>
        <taxon>Ostracoda</taxon>
        <taxon>Podocopa</taxon>
        <taxon>Podocopida</taxon>
        <taxon>Cytherocopina</taxon>
        <taxon>Cytheroidea</taxon>
        <taxon>Cytherideidae</taxon>
        <taxon>Cyprideis</taxon>
    </lineage>
</organism>
<evidence type="ECO:0000256" key="4">
    <source>
        <dbReference type="ARBA" id="ARBA00022723"/>
    </source>
</evidence>
<dbReference type="PROSITE" id="PS00518">
    <property type="entry name" value="ZF_RING_1"/>
    <property type="match status" value="1"/>
</dbReference>
<dbReference type="GO" id="GO:0061630">
    <property type="term" value="F:ubiquitin protein ligase activity"/>
    <property type="evidence" value="ECO:0007669"/>
    <property type="project" value="UniProtKB-EC"/>
</dbReference>
<proteinExistence type="predicted"/>
<keyword evidence="7" id="KW-0833">Ubl conjugation pathway</keyword>
<evidence type="ECO:0000256" key="8">
    <source>
        <dbReference type="ARBA" id="ARBA00022833"/>
    </source>
</evidence>
<dbReference type="InterPro" id="IPR001841">
    <property type="entry name" value="Znf_RING"/>
</dbReference>
<dbReference type="SMART" id="SM00356">
    <property type="entry name" value="ZnF_C3H1"/>
    <property type="match status" value="4"/>
</dbReference>
<reference evidence="9" key="1">
    <citation type="submission" date="2020-11" db="EMBL/GenBank/DDBJ databases">
        <authorList>
            <person name="Tran Van P."/>
        </authorList>
    </citation>
    <scope>NUCLEOTIDE SEQUENCE</scope>
</reference>
<accession>A0A7R8W4P3</accession>
<evidence type="ECO:0000256" key="5">
    <source>
        <dbReference type="ARBA" id="ARBA00022737"/>
    </source>
</evidence>
<dbReference type="FunFam" id="3.30.40.10:FF:000117">
    <property type="entry name" value="Probable E3 ubiquitin-protein ligase makorin-1"/>
    <property type="match status" value="1"/>
</dbReference>
<dbReference type="GO" id="GO:0008270">
    <property type="term" value="F:zinc ion binding"/>
    <property type="evidence" value="ECO:0007669"/>
    <property type="project" value="UniProtKB-KW"/>
</dbReference>
<dbReference type="OrthoDB" id="2156856at2759"/>
<evidence type="ECO:0000256" key="6">
    <source>
        <dbReference type="ARBA" id="ARBA00022771"/>
    </source>
</evidence>
<dbReference type="InterPro" id="IPR017907">
    <property type="entry name" value="Znf_RING_CS"/>
</dbReference>
<dbReference type="InterPro" id="IPR013083">
    <property type="entry name" value="Znf_RING/FYVE/PHD"/>
</dbReference>
<dbReference type="Gene3D" id="4.10.1000.10">
    <property type="entry name" value="Zinc finger, CCCH-type"/>
    <property type="match status" value="1"/>
</dbReference>
<evidence type="ECO:0000256" key="3">
    <source>
        <dbReference type="ARBA" id="ARBA00022679"/>
    </source>
</evidence>
<dbReference type="PANTHER" id="PTHR11224:SF10">
    <property type="entry name" value="IP09428P-RELATED"/>
    <property type="match status" value="1"/>
</dbReference>
<dbReference type="InterPro" id="IPR045072">
    <property type="entry name" value="MKRN-like"/>
</dbReference>
<protein>
    <recommendedName>
        <fullName evidence="2">RING-type E3 ubiquitin transferase</fullName>
        <ecNumber evidence="2">2.3.2.27</ecNumber>
    </recommendedName>
</protein>
<dbReference type="SUPFAM" id="SSF90229">
    <property type="entry name" value="CCCH zinc finger"/>
    <property type="match status" value="2"/>
</dbReference>
<name>A0A7R8W4P3_9CRUS</name>
<evidence type="ECO:0000256" key="7">
    <source>
        <dbReference type="ARBA" id="ARBA00022786"/>
    </source>
</evidence>
<evidence type="ECO:0000256" key="1">
    <source>
        <dbReference type="ARBA" id="ARBA00000900"/>
    </source>
</evidence>
<sequence>MARSLPPSASNEASLTDKIQCRFFHSGGCWAGESCRFSHDADARVPPSVVCKFFLQGTCIYGNACRFTHQIPGVGGDPKSGQSEEQFPDGADGSSKRVPTPPTVSPKSYAKVVVDASDPSAVRPAPHKSAEELCPFAIVGECPYPVGTCVYLHGEVCELCDMRVLHPTDETKRKEHKSQCLSQHEQDMELSFLMAQSKEKTCGICMEVVLEKQPKFRRFGILPGCTHCFCLECIRKWRQQNGQFESKIVRSCPECRTSSNYICPSRYWVEKPEEKGKLLEKYHGAMSKKHCKYFKRGSGECPFGNKCFYLHQKANGEKVDVGPPRRRRRMNQDGELDLMQRLLLWEFIEERDELDTWLAMDDFIDLFDDSDDEDDAVLSGGYGGRLMFDPEDSGDEFW</sequence>
<keyword evidence="8" id="KW-0862">Zinc</keyword>
<dbReference type="EMBL" id="OB660451">
    <property type="protein sequence ID" value="CAD7224852.1"/>
    <property type="molecule type" value="Genomic_DNA"/>
</dbReference>
<dbReference type="EC" id="2.3.2.27" evidence="2"/>
<dbReference type="InterPro" id="IPR000571">
    <property type="entry name" value="Znf_CCCH"/>
</dbReference>
<dbReference type="PROSITE" id="PS50103">
    <property type="entry name" value="ZF_C3H1"/>
    <property type="match status" value="4"/>
</dbReference>
<comment type="catalytic activity">
    <reaction evidence="1">
        <text>S-ubiquitinyl-[E2 ubiquitin-conjugating enzyme]-L-cysteine + [acceptor protein]-L-lysine = [E2 ubiquitin-conjugating enzyme]-L-cysteine + N(6)-ubiquitinyl-[acceptor protein]-L-lysine.</text>
        <dbReference type="EC" id="2.3.2.27"/>
    </reaction>
</comment>
<dbReference type="SMART" id="SM00184">
    <property type="entry name" value="RING"/>
    <property type="match status" value="1"/>
</dbReference>